<dbReference type="EMBL" id="JBEHCU010009916">
    <property type="protein sequence ID" value="KAL1379058.1"/>
    <property type="molecule type" value="Genomic_DNA"/>
</dbReference>
<protein>
    <submittedName>
        <fullName evidence="2">Uncharacterized protein</fullName>
    </submittedName>
</protein>
<evidence type="ECO:0000313" key="3">
    <source>
        <dbReference type="Proteomes" id="UP001562425"/>
    </source>
</evidence>
<name>A0ABD1CRS0_CULPP</name>
<dbReference type="AlphaFoldDB" id="A0ABD1CRS0"/>
<comment type="caution">
    <text evidence="2">The sequence shown here is derived from an EMBL/GenBank/DDBJ whole genome shotgun (WGS) entry which is preliminary data.</text>
</comment>
<keyword evidence="1" id="KW-0812">Transmembrane</keyword>
<keyword evidence="1" id="KW-1133">Transmembrane helix</keyword>
<organism evidence="2 3">
    <name type="scientific">Culex pipiens pipiens</name>
    <name type="common">Northern house mosquito</name>
    <dbReference type="NCBI Taxonomy" id="38569"/>
    <lineage>
        <taxon>Eukaryota</taxon>
        <taxon>Metazoa</taxon>
        <taxon>Ecdysozoa</taxon>
        <taxon>Arthropoda</taxon>
        <taxon>Hexapoda</taxon>
        <taxon>Insecta</taxon>
        <taxon>Pterygota</taxon>
        <taxon>Neoptera</taxon>
        <taxon>Endopterygota</taxon>
        <taxon>Diptera</taxon>
        <taxon>Nematocera</taxon>
        <taxon>Culicoidea</taxon>
        <taxon>Culicidae</taxon>
        <taxon>Culicinae</taxon>
        <taxon>Culicini</taxon>
        <taxon>Culex</taxon>
        <taxon>Culex</taxon>
    </lineage>
</organism>
<keyword evidence="1" id="KW-0472">Membrane</keyword>
<evidence type="ECO:0000256" key="1">
    <source>
        <dbReference type="SAM" id="Phobius"/>
    </source>
</evidence>
<feature type="transmembrane region" description="Helical" evidence="1">
    <location>
        <begin position="25"/>
        <end position="46"/>
    </location>
</feature>
<proteinExistence type="predicted"/>
<sequence length="79" mass="9010">MAGDSDFDVVVSSRVEDADLNALDFLMLFGFILTVIVVGIILRLVLQLTRARMLVDIEDELQHQQQPLQPSFERKPYGY</sequence>
<evidence type="ECO:0000313" key="2">
    <source>
        <dbReference type="EMBL" id="KAL1379058.1"/>
    </source>
</evidence>
<dbReference type="Proteomes" id="UP001562425">
    <property type="component" value="Unassembled WGS sequence"/>
</dbReference>
<accession>A0ABD1CRS0</accession>
<keyword evidence="3" id="KW-1185">Reference proteome</keyword>
<reference evidence="2 3" key="1">
    <citation type="submission" date="2024-05" db="EMBL/GenBank/DDBJ databases">
        <title>Culex pipiens pipiens assembly and annotation.</title>
        <authorList>
            <person name="Alout H."/>
            <person name="Durand T."/>
        </authorList>
    </citation>
    <scope>NUCLEOTIDE SEQUENCE [LARGE SCALE GENOMIC DNA]</scope>
    <source>
        <strain evidence="2">HA-2024</strain>
        <tissue evidence="2">Whole body</tissue>
    </source>
</reference>
<gene>
    <name evidence="2" type="ORF">pipiens_015181</name>
</gene>